<dbReference type="GO" id="GO:0031929">
    <property type="term" value="P:TOR signaling"/>
    <property type="evidence" value="ECO:0007669"/>
    <property type="project" value="InterPro"/>
</dbReference>
<evidence type="ECO:0000256" key="1">
    <source>
        <dbReference type="ARBA" id="ARBA00009890"/>
    </source>
</evidence>
<feature type="region of interest" description="Disordered" evidence="2">
    <location>
        <begin position="181"/>
        <end position="284"/>
    </location>
</feature>
<feature type="region of interest" description="Disordered" evidence="2">
    <location>
        <begin position="979"/>
        <end position="1058"/>
    </location>
</feature>
<dbReference type="AlphaFoldDB" id="E4UV51"/>
<dbReference type="SUPFAM" id="SSF50978">
    <property type="entry name" value="WD40 repeat-like"/>
    <property type="match status" value="1"/>
</dbReference>
<proteinExistence type="inferred from homology"/>
<dbReference type="GeneID" id="10029286"/>
<feature type="compositionally biased region" description="Low complexity" evidence="2">
    <location>
        <begin position="200"/>
        <end position="214"/>
    </location>
</feature>
<dbReference type="InterPro" id="IPR036322">
    <property type="entry name" value="WD40_repeat_dom_sf"/>
</dbReference>
<dbReference type="PANTHER" id="PTHR19842">
    <property type="entry name" value="G BETA-LIKE PROTEIN GBL"/>
    <property type="match status" value="1"/>
</dbReference>
<dbReference type="PANTHER" id="PTHR19842:SF2">
    <property type="entry name" value="WD REPEAT PROTEIN (AFU_ORTHOLOGUE AFUA_5G04300)"/>
    <property type="match status" value="1"/>
</dbReference>
<evidence type="ECO:0000313" key="3">
    <source>
        <dbReference type="EMBL" id="EFR01168.1"/>
    </source>
</evidence>
<dbReference type="VEuPathDB" id="FungiDB:MGYG_04172"/>
<dbReference type="eggNOG" id="ENOG502RZG9">
    <property type="taxonomic scope" value="Eukaryota"/>
</dbReference>
<dbReference type="Proteomes" id="UP000002669">
    <property type="component" value="Unassembled WGS sequence"/>
</dbReference>
<dbReference type="InterPro" id="IPR037588">
    <property type="entry name" value="MLST8"/>
</dbReference>
<dbReference type="InterPro" id="IPR015943">
    <property type="entry name" value="WD40/YVTN_repeat-like_dom_sf"/>
</dbReference>
<dbReference type="GO" id="GO:0031931">
    <property type="term" value="C:TORC1 complex"/>
    <property type="evidence" value="ECO:0007669"/>
    <property type="project" value="InterPro"/>
</dbReference>
<dbReference type="HOGENOM" id="CLU_005297_0_0_1"/>
<evidence type="ECO:0000313" key="4">
    <source>
        <dbReference type="Proteomes" id="UP000002669"/>
    </source>
</evidence>
<dbReference type="OMA" id="NMQYNRN"/>
<sequence length="1119" mass="125361">MDSLPMELGKTSLPRRSARVLQNLLAAESDDDEYDDDPDVEAQRLLQQFLSPKELSLTSREPNPLKRKAEYLTDRQKSPFVVANSSPPIPEINSENHLTNEFPKTSSTTTEKIALDKNGNLESQLPGMIENDGSLDCTHNWPEEAINARDGCYTIPDGTSRTWALLPEATQCDDNNALQSGTSYVESSQSPCSHNTSWTLPSSVSLRSRSSASPGNPQHPIIPPKRPRGRPPGSLNMSKRNQDTTPRRRSRRERQQPHNYYAIPPGFADLEDNHEPEVPEESVELQFPPQIPSLARKRADTVTSRWIHRSRTSCILQELLSPQCLNGDDSLDPLPYIPTDERIYRSRLLSTGNKNRGIIFISHVDFSKSEMQTIYTLLCGDPMPEDETPIQDHLAKAIQFIDVKQLTERIRRLKYLDALLPPVFDADCLYLPQSEECDIVKGLQRRKASSILQFLLDGQSKTLSSIPSRLVVYPYPPSTPQVLASSDDKLPSALLRSRQLGLTHHRGRRPVNSTLRALRSRKWDLWKTWKGASHDVMVVSWAPDGTRFVAGTTTHCEDNNMQYNRNNNLLLGDLVTDSIRELPDHRCSQWSSTIYIPLVMTNNQSLGHTTSTGCKIAAQSESGPLCQTARTLVLSYINIQAIHPHHWPGAPALPAIEAPNVHIFAEWEMSLHISDIKWHPTKPMFIAGCSTPHSSTWTNARSIVRLYDPLRSKHEVSSFQCPALDINEVTFCPSDDNYITSSCTDNITYVWDRRNPSSILHKLGHGKPILQLDTSRTQEEDDTGVCFAAWSGSTFYTGGSDGVVKSWDTRRSTDDVIFEDIASFSHGVMSGKLSPDHTNMLIGDSGGSVHVLSTAPFSRRNGPDLTYHAAEVNAQVSDNDEESIAGILEARKFVASGGLTRHPVFGFGKGPLYKGPYATWARPPGISPDEIPHTPLEPYLQALQLNGPPTHQRQLLTPEKQETVYRNISLAWARNLQSVPGKPPRKARRLDQTVTPTASQRPQGYMKEVIEISSDEGDMDSRRRTRKLPLRSRTMLATSSPSRARYRNIKNKSRSPKKRVFIDLTGDDSDDDSFPSSSSISSYATCVLNQDQMPCKREEDDPEDDHWWPVSEDIAKFSL</sequence>
<dbReference type="STRING" id="535722.E4UV51"/>
<dbReference type="InterPro" id="IPR001680">
    <property type="entry name" value="WD40_rpt"/>
</dbReference>
<feature type="compositionally biased region" description="Polar residues" evidence="2">
    <location>
        <begin position="992"/>
        <end position="1002"/>
    </location>
</feature>
<dbReference type="EMBL" id="DS989824">
    <property type="protein sequence ID" value="EFR01168.1"/>
    <property type="molecule type" value="Genomic_DNA"/>
</dbReference>
<reference evidence="4" key="1">
    <citation type="journal article" date="2012" name="MBio">
        <title>Comparative genome analysis of Trichophyton rubrum and related dermatophytes reveals candidate genes involved in infection.</title>
        <authorList>
            <person name="Martinez D.A."/>
            <person name="Oliver B.G."/>
            <person name="Graeser Y."/>
            <person name="Goldberg J.M."/>
            <person name="Li W."/>
            <person name="Martinez-Rossi N.M."/>
            <person name="Monod M."/>
            <person name="Shelest E."/>
            <person name="Barton R.C."/>
            <person name="Birch E."/>
            <person name="Brakhage A.A."/>
            <person name="Chen Z."/>
            <person name="Gurr S.J."/>
            <person name="Heiman D."/>
            <person name="Heitman J."/>
            <person name="Kosti I."/>
            <person name="Rossi A."/>
            <person name="Saif S."/>
            <person name="Samalova M."/>
            <person name="Saunders C.W."/>
            <person name="Shea T."/>
            <person name="Summerbell R.C."/>
            <person name="Xu J."/>
            <person name="Young S."/>
            <person name="Zeng Q."/>
            <person name="Birren B.W."/>
            <person name="Cuomo C.A."/>
            <person name="White T.C."/>
        </authorList>
    </citation>
    <scope>NUCLEOTIDE SEQUENCE [LARGE SCALE GENOMIC DNA]</scope>
    <source>
        <strain evidence="4">ATCC MYA-4604 / CBS 118893</strain>
    </source>
</reference>
<dbReference type="Gene3D" id="2.130.10.10">
    <property type="entry name" value="YVTN repeat-like/Quinoprotein amine dehydrogenase"/>
    <property type="match status" value="2"/>
</dbReference>
<protein>
    <submittedName>
        <fullName evidence="3">Rik1-associated factor 1</fullName>
    </submittedName>
</protein>
<dbReference type="GO" id="GO:0031932">
    <property type="term" value="C:TORC2 complex"/>
    <property type="evidence" value="ECO:0007669"/>
    <property type="project" value="InterPro"/>
</dbReference>
<accession>E4UV51</accession>
<organism evidence="4">
    <name type="scientific">Arthroderma gypseum (strain ATCC MYA-4604 / CBS 118893)</name>
    <name type="common">Microsporum gypseum</name>
    <dbReference type="NCBI Taxonomy" id="535722"/>
    <lineage>
        <taxon>Eukaryota</taxon>
        <taxon>Fungi</taxon>
        <taxon>Dikarya</taxon>
        <taxon>Ascomycota</taxon>
        <taxon>Pezizomycotina</taxon>
        <taxon>Eurotiomycetes</taxon>
        <taxon>Eurotiomycetidae</taxon>
        <taxon>Onygenales</taxon>
        <taxon>Arthrodermataceae</taxon>
        <taxon>Nannizzia</taxon>
    </lineage>
</organism>
<dbReference type="OrthoDB" id="10248252at2759"/>
<dbReference type="GO" id="GO:0032956">
    <property type="term" value="P:regulation of actin cytoskeleton organization"/>
    <property type="evidence" value="ECO:0007669"/>
    <property type="project" value="TreeGrafter"/>
</dbReference>
<feature type="region of interest" description="Disordered" evidence="2">
    <location>
        <begin position="1063"/>
        <end position="1082"/>
    </location>
</feature>
<name>E4UV51_ARTGP</name>
<gene>
    <name evidence="3" type="ORF">MGYG_04172</name>
</gene>
<feature type="compositionally biased region" description="Polar residues" evidence="2">
    <location>
        <begin position="181"/>
        <end position="199"/>
    </location>
</feature>
<evidence type="ECO:0000256" key="2">
    <source>
        <dbReference type="SAM" id="MobiDB-lite"/>
    </source>
</evidence>
<comment type="similarity">
    <text evidence="1">Belongs to the WD repeat LST8 family.</text>
</comment>
<feature type="compositionally biased region" description="Basic residues" evidence="2">
    <location>
        <begin position="1044"/>
        <end position="1058"/>
    </location>
</feature>
<dbReference type="RefSeq" id="XP_003173998.1">
    <property type="nucleotide sequence ID" value="XM_003173950.1"/>
</dbReference>
<keyword evidence="4" id="KW-1185">Reference proteome</keyword>
<dbReference type="InParanoid" id="E4UV51"/>
<dbReference type="SMART" id="SM00320">
    <property type="entry name" value="WD40"/>
    <property type="match status" value="5"/>
</dbReference>